<organism evidence="2 3">
    <name type="scientific">Actinomadura monticuli</name>
    <dbReference type="NCBI Taxonomy" id="3097367"/>
    <lineage>
        <taxon>Bacteria</taxon>
        <taxon>Bacillati</taxon>
        <taxon>Actinomycetota</taxon>
        <taxon>Actinomycetes</taxon>
        <taxon>Streptosporangiales</taxon>
        <taxon>Thermomonosporaceae</taxon>
        <taxon>Actinomadura</taxon>
    </lineage>
</organism>
<keyword evidence="3" id="KW-1185">Reference proteome</keyword>
<accession>A0ABV4Q2V1</accession>
<reference evidence="2 3" key="1">
    <citation type="submission" date="2023-11" db="EMBL/GenBank/DDBJ databases">
        <title>Actinomadura monticuli sp. nov., isolated from volcanic ash.</title>
        <authorList>
            <person name="Lee S.D."/>
            <person name="Yang H."/>
            <person name="Kim I.S."/>
        </authorList>
    </citation>
    <scope>NUCLEOTIDE SEQUENCE [LARGE SCALE GENOMIC DNA]</scope>
    <source>
        <strain evidence="2 3">DLS-62</strain>
    </source>
</reference>
<gene>
    <name evidence="2" type="ORF">SM611_00960</name>
</gene>
<evidence type="ECO:0000259" key="1">
    <source>
        <dbReference type="Pfam" id="PF19054"/>
    </source>
</evidence>
<evidence type="ECO:0000313" key="3">
    <source>
        <dbReference type="Proteomes" id="UP001569963"/>
    </source>
</evidence>
<protein>
    <submittedName>
        <fullName evidence="2">Scr1 family TA system antitoxin-like transcriptional regulator</fullName>
    </submittedName>
</protein>
<dbReference type="RefSeq" id="WP_371946838.1">
    <property type="nucleotide sequence ID" value="NZ_JAXCEI010000001.1"/>
</dbReference>
<feature type="domain" description="DUF5753" evidence="1">
    <location>
        <begin position="2"/>
        <end position="74"/>
    </location>
</feature>
<sequence length="79" mass="8589">MILPLATGGHPGLDGTFSILDIGLDDPVKVVAVHGLVRSWFIDNLADVSYYERVHEVLASLALTKEDSRALVERIACDL</sequence>
<comment type="caution">
    <text evidence="2">The sequence shown here is derived from an EMBL/GenBank/DDBJ whole genome shotgun (WGS) entry which is preliminary data.</text>
</comment>
<dbReference type="EMBL" id="JAXCEI010000001">
    <property type="protein sequence ID" value="MFA1537491.1"/>
    <property type="molecule type" value="Genomic_DNA"/>
</dbReference>
<dbReference type="Proteomes" id="UP001569963">
    <property type="component" value="Unassembled WGS sequence"/>
</dbReference>
<dbReference type="Pfam" id="PF19054">
    <property type="entry name" value="DUF5753"/>
    <property type="match status" value="1"/>
</dbReference>
<proteinExistence type="predicted"/>
<dbReference type="InterPro" id="IPR043917">
    <property type="entry name" value="DUF5753"/>
</dbReference>
<evidence type="ECO:0000313" key="2">
    <source>
        <dbReference type="EMBL" id="MFA1537491.1"/>
    </source>
</evidence>
<name>A0ABV4Q2V1_9ACTN</name>